<sequence length="151" mass="17540">MKLRSSSALIVLLLTLIYLTYSLSVQIWDRHYLSLRESIQALDQTEADLSTVTAFEWDRVYFFEPYTPVETIYETVGYEWRSISATVSEGMNQVVFMDENEVTCYVYGYPENNGFGLSSDQEVLTKADDLTFQLKYWQGIPLLERKTDDIP</sequence>
<name>A0ABV9NPC2_9BACI</name>
<proteinExistence type="predicted"/>
<evidence type="ECO:0008006" key="3">
    <source>
        <dbReference type="Google" id="ProtNLM"/>
    </source>
</evidence>
<accession>A0ABV9NPC2</accession>
<comment type="caution">
    <text evidence="1">The sequence shown here is derived from an EMBL/GenBank/DDBJ whole genome shotgun (WGS) entry which is preliminary data.</text>
</comment>
<keyword evidence="2" id="KW-1185">Reference proteome</keyword>
<dbReference type="RefSeq" id="WP_377907804.1">
    <property type="nucleotide sequence ID" value="NZ_JBHSGK010000003.1"/>
</dbReference>
<reference evidence="2" key="1">
    <citation type="journal article" date="2019" name="Int. J. Syst. Evol. Microbiol.">
        <title>The Global Catalogue of Microorganisms (GCM) 10K type strain sequencing project: providing services to taxonomists for standard genome sequencing and annotation.</title>
        <authorList>
            <consortium name="The Broad Institute Genomics Platform"/>
            <consortium name="The Broad Institute Genome Sequencing Center for Infectious Disease"/>
            <person name="Wu L."/>
            <person name="Ma J."/>
        </authorList>
    </citation>
    <scope>NUCLEOTIDE SEQUENCE [LARGE SCALE GENOMIC DNA]</scope>
    <source>
        <strain evidence="2">JCM 12165</strain>
    </source>
</reference>
<dbReference type="EMBL" id="JBHSGK010000003">
    <property type="protein sequence ID" value="MFC4735177.1"/>
    <property type="molecule type" value="Genomic_DNA"/>
</dbReference>
<organism evidence="1 2">
    <name type="scientific">Bacillus daqingensis</name>
    <dbReference type="NCBI Taxonomy" id="872396"/>
    <lineage>
        <taxon>Bacteria</taxon>
        <taxon>Bacillati</taxon>
        <taxon>Bacillota</taxon>
        <taxon>Bacilli</taxon>
        <taxon>Bacillales</taxon>
        <taxon>Bacillaceae</taxon>
        <taxon>Bacillus</taxon>
    </lineage>
</organism>
<evidence type="ECO:0000313" key="2">
    <source>
        <dbReference type="Proteomes" id="UP001595896"/>
    </source>
</evidence>
<protein>
    <recommendedName>
        <fullName evidence="3">DUF4830 domain-containing protein</fullName>
    </recommendedName>
</protein>
<dbReference type="Proteomes" id="UP001595896">
    <property type="component" value="Unassembled WGS sequence"/>
</dbReference>
<gene>
    <name evidence="1" type="ORF">ACFO4L_01145</name>
</gene>
<evidence type="ECO:0000313" key="1">
    <source>
        <dbReference type="EMBL" id="MFC4735177.1"/>
    </source>
</evidence>